<proteinExistence type="predicted"/>
<protein>
    <submittedName>
        <fullName evidence="1">Uncharacterized protein</fullName>
    </submittedName>
</protein>
<dbReference type="Proteomes" id="UP000550401">
    <property type="component" value="Unassembled WGS sequence"/>
</dbReference>
<comment type="caution">
    <text evidence="1">The sequence shown here is derived from an EMBL/GenBank/DDBJ whole genome shotgun (WGS) entry which is preliminary data.</text>
</comment>
<dbReference type="RefSeq" id="WP_182531005.1">
    <property type="nucleotide sequence ID" value="NZ_JACGXL010000003.1"/>
</dbReference>
<keyword evidence="2" id="KW-1185">Reference proteome</keyword>
<gene>
    <name evidence="1" type="ORF">FHW12_002151</name>
</gene>
<name>A0A839ETV3_9GAMM</name>
<dbReference type="EMBL" id="JACGXL010000003">
    <property type="protein sequence ID" value="MBA8887927.1"/>
    <property type="molecule type" value="Genomic_DNA"/>
</dbReference>
<reference evidence="1 2" key="1">
    <citation type="submission" date="2020-07" db="EMBL/GenBank/DDBJ databases">
        <title>Genomic Encyclopedia of Type Strains, Phase IV (KMG-V): Genome sequencing to study the core and pangenomes of soil and plant-associated prokaryotes.</title>
        <authorList>
            <person name="Whitman W."/>
        </authorList>
    </citation>
    <scope>NUCLEOTIDE SEQUENCE [LARGE SCALE GENOMIC DNA]</scope>
    <source>
        <strain evidence="1 2">RH2WT43</strain>
    </source>
</reference>
<evidence type="ECO:0000313" key="2">
    <source>
        <dbReference type="Proteomes" id="UP000550401"/>
    </source>
</evidence>
<accession>A0A839ETV3</accession>
<dbReference type="AlphaFoldDB" id="A0A839ETV3"/>
<evidence type="ECO:0000313" key="1">
    <source>
        <dbReference type="EMBL" id="MBA8887927.1"/>
    </source>
</evidence>
<organism evidence="1 2">
    <name type="scientific">Dokdonella fugitiva</name>
    <dbReference type="NCBI Taxonomy" id="328517"/>
    <lineage>
        <taxon>Bacteria</taxon>
        <taxon>Pseudomonadati</taxon>
        <taxon>Pseudomonadota</taxon>
        <taxon>Gammaproteobacteria</taxon>
        <taxon>Lysobacterales</taxon>
        <taxon>Rhodanobacteraceae</taxon>
        <taxon>Dokdonella</taxon>
    </lineage>
</organism>
<sequence length="62" mass="5921">MNAAAVGRFASALYDLPCAGVADALVARGALVPPAARACGARFVNACICSAGASAPAGGEVE</sequence>